<comment type="similarity">
    <text evidence="11">Belongs to the ApbE family.</text>
</comment>
<keyword evidence="14" id="KW-1185">Reference proteome</keyword>
<evidence type="ECO:0000256" key="3">
    <source>
        <dbReference type="ARBA" id="ARBA00016337"/>
    </source>
</evidence>
<evidence type="ECO:0000256" key="1">
    <source>
        <dbReference type="ARBA" id="ARBA00001946"/>
    </source>
</evidence>
<comment type="cofactor">
    <cofactor evidence="1">
        <name>Mg(2+)</name>
        <dbReference type="ChEBI" id="CHEBI:18420"/>
    </cofactor>
</comment>
<gene>
    <name evidence="13" type="ORF">LZC95_49010</name>
</gene>
<dbReference type="EMBL" id="CP089982">
    <property type="protein sequence ID" value="WXA94374.1"/>
    <property type="molecule type" value="Genomic_DNA"/>
</dbReference>
<evidence type="ECO:0000256" key="12">
    <source>
        <dbReference type="SAM" id="MobiDB-lite"/>
    </source>
</evidence>
<accession>A0ABZ2KBW6</accession>
<evidence type="ECO:0000256" key="6">
    <source>
        <dbReference type="ARBA" id="ARBA00022723"/>
    </source>
</evidence>
<sequence length="383" mass="41164">MIPVRSLSVAGLLGIALLGAELLGCHDRANSPAPPPRATEAVTDRAPSPEESAAPAFAPEKVTGEGRAMGTHLAYAAYTTQKVDADATRRAFDAATKEIQRLESLMTTWRPDSDLSRVNAAAGQKSESAVQVDPETFAVVKEAVHTSEISEGTFDITFESLHGLWKFDEDLDPHPPTDAQIKAKLPLVNYRHVHLDDRARTIALDTKGVRISLGGIAKGYAVDRAAKVLEDAGLTSFYVQAGGDLYARGLKPDGSEWSAGVRDPRGPSGSYFALLPLSDHAFSTAGDYERAYLIGNKRYHHIIDPRTGRPATACRSVTIWAKTAFLADSIDDAVFILGPEKGMKLVESLDGVGAVIIDAKNNLWISKRLEGKLKITKPPTDGP</sequence>
<evidence type="ECO:0000256" key="9">
    <source>
        <dbReference type="ARBA" id="ARBA00031306"/>
    </source>
</evidence>
<keyword evidence="8 11" id="KW-0460">Magnesium</keyword>
<reference evidence="13 14" key="1">
    <citation type="submission" date="2021-12" db="EMBL/GenBank/DDBJ databases">
        <title>Discovery of the Pendulisporaceae a myxobacterial family with distinct sporulation behavior and unique specialized metabolism.</title>
        <authorList>
            <person name="Garcia R."/>
            <person name="Popoff A."/>
            <person name="Bader C.D."/>
            <person name="Loehr J."/>
            <person name="Walesch S."/>
            <person name="Walt C."/>
            <person name="Boldt J."/>
            <person name="Bunk B."/>
            <person name="Haeckl F.J.F.P.J."/>
            <person name="Gunesch A.P."/>
            <person name="Birkelbach J."/>
            <person name="Nuebel U."/>
            <person name="Pietschmann T."/>
            <person name="Bach T."/>
            <person name="Mueller R."/>
        </authorList>
    </citation>
    <scope>NUCLEOTIDE SEQUENCE [LARGE SCALE GENOMIC DNA]</scope>
    <source>
        <strain evidence="13 14">MSr12523</strain>
    </source>
</reference>
<evidence type="ECO:0000256" key="10">
    <source>
        <dbReference type="ARBA" id="ARBA00048540"/>
    </source>
</evidence>
<feature type="region of interest" description="Disordered" evidence="12">
    <location>
        <begin position="29"/>
        <end position="54"/>
    </location>
</feature>
<evidence type="ECO:0000313" key="14">
    <source>
        <dbReference type="Proteomes" id="UP001379533"/>
    </source>
</evidence>
<dbReference type="PANTHER" id="PTHR30040">
    <property type="entry name" value="THIAMINE BIOSYNTHESIS LIPOPROTEIN APBE"/>
    <property type="match status" value="1"/>
</dbReference>
<evidence type="ECO:0000313" key="13">
    <source>
        <dbReference type="EMBL" id="WXA94374.1"/>
    </source>
</evidence>
<dbReference type="EC" id="2.7.1.180" evidence="2 11"/>
<dbReference type="InterPro" id="IPR003374">
    <property type="entry name" value="ApbE-like_sf"/>
</dbReference>
<evidence type="ECO:0000256" key="8">
    <source>
        <dbReference type="ARBA" id="ARBA00022842"/>
    </source>
</evidence>
<dbReference type="RefSeq" id="WP_394844980.1">
    <property type="nucleotide sequence ID" value="NZ_CP089982.1"/>
</dbReference>
<organism evidence="13 14">
    <name type="scientific">Pendulispora brunnea</name>
    <dbReference type="NCBI Taxonomy" id="2905690"/>
    <lineage>
        <taxon>Bacteria</taxon>
        <taxon>Pseudomonadati</taxon>
        <taxon>Myxococcota</taxon>
        <taxon>Myxococcia</taxon>
        <taxon>Myxococcales</taxon>
        <taxon>Sorangiineae</taxon>
        <taxon>Pendulisporaceae</taxon>
        <taxon>Pendulispora</taxon>
    </lineage>
</organism>
<dbReference type="Proteomes" id="UP001379533">
    <property type="component" value="Chromosome"/>
</dbReference>
<protein>
    <recommendedName>
        <fullName evidence="3 11">FAD:protein FMN transferase</fullName>
        <ecNumber evidence="2 11">2.7.1.180</ecNumber>
    </recommendedName>
    <alternativeName>
        <fullName evidence="9 11">Flavin transferase</fullName>
    </alternativeName>
</protein>
<name>A0ABZ2KBW6_9BACT</name>
<evidence type="ECO:0000256" key="5">
    <source>
        <dbReference type="ARBA" id="ARBA00022679"/>
    </source>
</evidence>
<dbReference type="Pfam" id="PF02424">
    <property type="entry name" value="ApbE"/>
    <property type="match status" value="1"/>
</dbReference>
<keyword evidence="4 11" id="KW-0285">Flavoprotein</keyword>
<dbReference type="InterPro" id="IPR024932">
    <property type="entry name" value="ApbE"/>
</dbReference>
<comment type="catalytic activity">
    <reaction evidence="10 11">
        <text>L-threonyl-[protein] + FAD = FMN-L-threonyl-[protein] + AMP + H(+)</text>
        <dbReference type="Rhea" id="RHEA:36847"/>
        <dbReference type="Rhea" id="RHEA-COMP:11060"/>
        <dbReference type="Rhea" id="RHEA-COMP:11061"/>
        <dbReference type="ChEBI" id="CHEBI:15378"/>
        <dbReference type="ChEBI" id="CHEBI:30013"/>
        <dbReference type="ChEBI" id="CHEBI:57692"/>
        <dbReference type="ChEBI" id="CHEBI:74257"/>
        <dbReference type="ChEBI" id="CHEBI:456215"/>
        <dbReference type="EC" id="2.7.1.180"/>
    </reaction>
</comment>
<proteinExistence type="inferred from homology"/>
<keyword evidence="5 11" id="KW-0808">Transferase</keyword>
<dbReference type="PANTHER" id="PTHR30040:SF2">
    <property type="entry name" value="FAD:PROTEIN FMN TRANSFERASE"/>
    <property type="match status" value="1"/>
</dbReference>
<keyword evidence="6 11" id="KW-0479">Metal-binding</keyword>
<dbReference type="Gene3D" id="3.10.520.10">
    <property type="entry name" value="ApbE-like domains"/>
    <property type="match status" value="1"/>
</dbReference>
<dbReference type="SUPFAM" id="SSF143631">
    <property type="entry name" value="ApbE-like"/>
    <property type="match status" value="1"/>
</dbReference>
<evidence type="ECO:0000256" key="2">
    <source>
        <dbReference type="ARBA" id="ARBA00011955"/>
    </source>
</evidence>
<evidence type="ECO:0000256" key="11">
    <source>
        <dbReference type="PIRNR" id="PIRNR006268"/>
    </source>
</evidence>
<dbReference type="PIRSF" id="PIRSF006268">
    <property type="entry name" value="ApbE"/>
    <property type="match status" value="1"/>
</dbReference>
<dbReference type="GO" id="GO:0016740">
    <property type="term" value="F:transferase activity"/>
    <property type="evidence" value="ECO:0007669"/>
    <property type="project" value="UniProtKB-KW"/>
</dbReference>
<keyword evidence="7 11" id="KW-0274">FAD</keyword>
<evidence type="ECO:0000256" key="7">
    <source>
        <dbReference type="ARBA" id="ARBA00022827"/>
    </source>
</evidence>
<evidence type="ECO:0000256" key="4">
    <source>
        <dbReference type="ARBA" id="ARBA00022630"/>
    </source>
</evidence>